<dbReference type="VEuPathDB" id="FungiDB:SCODWIG_00248"/>
<reference evidence="12" key="1">
    <citation type="submission" date="2018-06" db="EMBL/GenBank/DDBJ databases">
        <authorList>
            <person name="Guldener U."/>
        </authorList>
    </citation>
    <scope>NUCLEOTIDE SEQUENCE [LARGE SCALE GENOMIC DNA]</scope>
    <source>
        <strain evidence="12">UTAD17</strain>
    </source>
</reference>
<keyword evidence="12" id="KW-1185">Reference proteome</keyword>
<feature type="region of interest" description="Disordered" evidence="9">
    <location>
        <begin position="53"/>
        <end position="108"/>
    </location>
</feature>
<dbReference type="Pfam" id="PF10197">
    <property type="entry name" value="Cir_N"/>
    <property type="match status" value="1"/>
</dbReference>
<evidence type="ECO:0000313" key="11">
    <source>
        <dbReference type="EMBL" id="SSD58487.1"/>
    </source>
</evidence>
<evidence type="ECO:0000259" key="10">
    <source>
        <dbReference type="SMART" id="SM01083"/>
    </source>
</evidence>
<keyword evidence="7" id="KW-0508">mRNA splicing</keyword>
<evidence type="ECO:0000313" key="12">
    <source>
        <dbReference type="Proteomes" id="UP000262825"/>
    </source>
</evidence>
<evidence type="ECO:0000256" key="3">
    <source>
        <dbReference type="ARBA" id="ARBA00020646"/>
    </source>
</evidence>
<evidence type="ECO:0000256" key="7">
    <source>
        <dbReference type="ARBA" id="ARBA00023187"/>
    </source>
</evidence>
<evidence type="ECO:0000256" key="6">
    <source>
        <dbReference type="ARBA" id="ARBA00023054"/>
    </source>
</evidence>
<dbReference type="GO" id="GO:0005681">
    <property type="term" value="C:spliceosomal complex"/>
    <property type="evidence" value="ECO:0007669"/>
    <property type="project" value="UniProtKB-KW"/>
</dbReference>
<evidence type="ECO:0000256" key="9">
    <source>
        <dbReference type="SAM" id="MobiDB-lite"/>
    </source>
</evidence>
<dbReference type="AlphaFoldDB" id="A0A376B1E3"/>
<feature type="compositionally biased region" description="Low complexity" evidence="9">
    <location>
        <begin position="136"/>
        <end position="149"/>
    </location>
</feature>
<sequence>MGVGDLNLLKSWNPHLVKNQKKVWEVEQNLLNEEKKIRERQLEIKKEKELQELTSLDRNPNSLDTHDDRNTKRKNNGLEWMYNDPTVNKTENNKNNKQETEDDDMLLGKKNISLKTSSNLKKKKKFTGDINSVVGTTTPSNHTSNNSKTLSDDPMKNIVNKAKFQNLDPLNMIKSNTGNGNNKYNQDDPMSSFLKPNNRSRSSNNNNNNSNNINRNKNRSRNKTSSRYIPY</sequence>
<comment type="similarity">
    <text evidence="2">Belongs to the CWC25 family.</text>
</comment>
<feature type="compositionally biased region" description="Polar residues" evidence="9">
    <location>
        <begin position="173"/>
        <end position="184"/>
    </location>
</feature>
<dbReference type="GO" id="GO:0008380">
    <property type="term" value="P:RNA splicing"/>
    <property type="evidence" value="ECO:0007669"/>
    <property type="project" value="UniProtKB-KW"/>
</dbReference>
<evidence type="ECO:0000256" key="5">
    <source>
        <dbReference type="ARBA" id="ARBA00022728"/>
    </source>
</evidence>
<feature type="region of interest" description="Disordered" evidence="9">
    <location>
        <begin position="169"/>
        <end position="231"/>
    </location>
</feature>
<evidence type="ECO:0000256" key="8">
    <source>
        <dbReference type="ARBA" id="ARBA00023242"/>
    </source>
</evidence>
<dbReference type="InterPro" id="IPR019339">
    <property type="entry name" value="CIR_N_dom"/>
</dbReference>
<evidence type="ECO:0000256" key="2">
    <source>
        <dbReference type="ARBA" id="ARBA00006695"/>
    </source>
</evidence>
<feature type="compositionally biased region" description="Low complexity" evidence="9">
    <location>
        <begin position="197"/>
        <end position="215"/>
    </location>
</feature>
<dbReference type="SMART" id="SM01083">
    <property type="entry name" value="Cir_N"/>
    <property type="match status" value="1"/>
</dbReference>
<name>A0A376B1E3_9ASCO</name>
<accession>A0A376B1E3</accession>
<keyword evidence="5" id="KW-0747">Spliceosome</keyword>
<feature type="domain" description="CBF1-interacting co-repressor CIR N-terminal" evidence="10">
    <location>
        <begin position="11"/>
        <end position="47"/>
    </location>
</feature>
<proteinExistence type="inferred from homology"/>
<dbReference type="InterPro" id="IPR022209">
    <property type="entry name" value="CWC25"/>
</dbReference>
<gene>
    <name evidence="11" type="ORF">SCODWIG_00248</name>
</gene>
<feature type="region of interest" description="Disordered" evidence="9">
    <location>
        <begin position="130"/>
        <end position="155"/>
    </location>
</feature>
<evidence type="ECO:0000256" key="1">
    <source>
        <dbReference type="ARBA" id="ARBA00004123"/>
    </source>
</evidence>
<dbReference type="GO" id="GO:0006397">
    <property type="term" value="P:mRNA processing"/>
    <property type="evidence" value="ECO:0007669"/>
    <property type="project" value="UniProtKB-KW"/>
</dbReference>
<evidence type="ECO:0000256" key="4">
    <source>
        <dbReference type="ARBA" id="ARBA00022664"/>
    </source>
</evidence>
<dbReference type="Proteomes" id="UP000262825">
    <property type="component" value="Unassembled WGS sequence"/>
</dbReference>
<keyword evidence="6" id="KW-0175">Coiled coil</keyword>
<comment type="subcellular location">
    <subcellularLocation>
        <location evidence="1">Nucleus</location>
    </subcellularLocation>
</comment>
<dbReference type="EMBL" id="UFAJ01000018">
    <property type="protein sequence ID" value="SSD58487.1"/>
    <property type="molecule type" value="Genomic_DNA"/>
</dbReference>
<keyword evidence="8" id="KW-0539">Nucleus</keyword>
<dbReference type="Pfam" id="PF12542">
    <property type="entry name" value="CWC25"/>
    <property type="match status" value="1"/>
</dbReference>
<feature type="compositionally biased region" description="Polar residues" evidence="9">
    <location>
        <begin position="53"/>
        <end position="63"/>
    </location>
</feature>
<organism evidence="11 12">
    <name type="scientific">Saccharomycodes ludwigii</name>
    <dbReference type="NCBI Taxonomy" id="36035"/>
    <lineage>
        <taxon>Eukaryota</taxon>
        <taxon>Fungi</taxon>
        <taxon>Dikarya</taxon>
        <taxon>Ascomycota</taxon>
        <taxon>Saccharomycotina</taxon>
        <taxon>Saccharomycetes</taxon>
        <taxon>Saccharomycodales</taxon>
        <taxon>Saccharomycodaceae</taxon>
        <taxon>Saccharomycodes</taxon>
    </lineage>
</organism>
<protein>
    <recommendedName>
        <fullName evidence="3">Pre-mRNA-splicing factor CWC25</fullName>
    </recommendedName>
</protein>
<keyword evidence="4" id="KW-0507">mRNA processing</keyword>